<dbReference type="CTD" id="4541"/>
<geneLocation type="mitochondrion" evidence="2"/>
<dbReference type="GeneID" id="42437224"/>
<evidence type="ECO:0000313" key="2">
    <source>
        <dbReference type="EMBL" id="QFX74905.1"/>
    </source>
</evidence>
<sequence length="160" mass="18686">MLYIMTTIFIISNHPLMMGFTLMTSSVIYAVMLYLLNSSSWLMYILIMIFVSGVMVMFIYMASLSSNEPMTFSLSLFLKMTLMFMLPMLFFILTKQLKTNYLVSPLMNQFFKPQSMELIYKTYNKIMLETTVMLTVYLFIVLVVAVKIVNNFKVPLRSNK</sequence>
<keyword evidence="1" id="KW-1133">Transmembrane helix</keyword>
<dbReference type="EMBL" id="MK215645">
    <property type="protein sequence ID" value="QFX74905.1"/>
    <property type="molecule type" value="Genomic_DNA"/>
</dbReference>
<name>A0A5P9W8I6_9CRUS</name>
<dbReference type="AlphaFoldDB" id="A0A5P9W8I6"/>
<proteinExistence type="predicted"/>
<feature type="transmembrane region" description="Helical" evidence="1">
    <location>
        <begin position="74"/>
        <end position="93"/>
    </location>
</feature>
<dbReference type="RefSeq" id="YP_009710403.1">
    <property type="nucleotide sequence ID" value="NC_045187.1"/>
</dbReference>
<gene>
    <name evidence="2" type="primary">ND6</name>
</gene>
<keyword evidence="2" id="KW-0496">Mitochondrion</keyword>
<accession>A0A5P9W8I6</accession>
<feature type="transmembrane region" description="Helical" evidence="1">
    <location>
        <begin position="16"/>
        <end position="35"/>
    </location>
</feature>
<organism evidence="2">
    <name type="scientific">Ampithoe lacertosa</name>
    <dbReference type="NCBI Taxonomy" id="429030"/>
    <lineage>
        <taxon>Eukaryota</taxon>
        <taxon>Metazoa</taxon>
        <taxon>Ecdysozoa</taxon>
        <taxon>Arthropoda</taxon>
        <taxon>Crustacea</taxon>
        <taxon>Multicrustacea</taxon>
        <taxon>Malacostraca</taxon>
        <taxon>Eumalacostraca</taxon>
        <taxon>Peracarida</taxon>
        <taxon>Amphipoda</taxon>
        <taxon>Senticaudata</taxon>
        <taxon>Corophiida</taxon>
        <taxon>Corophiidira</taxon>
        <taxon>Corophioidea</taxon>
        <taxon>Ampithoidae</taxon>
        <taxon>Ampithoe</taxon>
    </lineage>
</organism>
<protein>
    <submittedName>
        <fullName evidence="2">NADH dehydrogenase subunit 6</fullName>
    </submittedName>
</protein>
<evidence type="ECO:0000256" key="1">
    <source>
        <dbReference type="SAM" id="Phobius"/>
    </source>
</evidence>
<keyword evidence="1" id="KW-0812">Transmembrane</keyword>
<feature type="transmembrane region" description="Helical" evidence="1">
    <location>
        <begin position="126"/>
        <end position="150"/>
    </location>
</feature>
<keyword evidence="1" id="KW-0472">Membrane</keyword>
<reference evidence="2" key="1">
    <citation type="journal article" date="2019" name="Mitochondrial DNA Part B Resour">
        <title>The complete mitochondrial genome of Ampithoe lacertosa Spence Bate, 1858 (Crustacea: Amphipoda: Ampithoidae).</title>
        <authorList>
            <person name="Lee S.-H."/>
            <person name="Lee S.-H."/>
            <person name="Lim B.-J."/>
            <person name="Kim M.K."/>
            <person name="Shin M.-H."/>
        </authorList>
    </citation>
    <scope>NUCLEOTIDE SEQUENCE</scope>
</reference>
<feature type="transmembrane region" description="Helical" evidence="1">
    <location>
        <begin position="41"/>
        <end position="62"/>
    </location>
</feature>